<proteinExistence type="predicted"/>
<reference evidence="5" key="1">
    <citation type="journal article" date="2013" name="Genome Announc.">
        <title>Genome sequence of the basidiomycetous yeast Pseudozyma antarctica T-34, a producer of the glycolipid biosurfactants mannosylerythritol lipids.</title>
        <authorList>
            <person name="Morita T."/>
            <person name="Koike H."/>
            <person name="Koyama Y."/>
            <person name="Hagiwara H."/>
            <person name="Ito E."/>
            <person name="Fukuoka T."/>
            <person name="Imura T."/>
            <person name="Machida M."/>
            <person name="Kitamoto D."/>
        </authorList>
    </citation>
    <scope>NUCLEOTIDE SEQUENCE [LARGE SCALE GENOMIC DNA]</scope>
    <source>
        <strain evidence="5">T-34</strain>
    </source>
</reference>
<dbReference type="InterPro" id="IPR006652">
    <property type="entry name" value="Kelch_1"/>
</dbReference>
<dbReference type="Gene3D" id="2.120.10.80">
    <property type="entry name" value="Kelch-type beta propeller"/>
    <property type="match status" value="2"/>
</dbReference>
<feature type="region of interest" description="Disordered" evidence="3">
    <location>
        <begin position="24"/>
        <end position="64"/>
    </location>
</feature>
<feature type="region of interest" description="Disordered" evidence="3">
    <location>
        <begin position="416"/>
        <end position="586"/>
    </location>
</feature>
<dbReference type="EMBL" id="DF196780">
    <property type="protein sequence ID" value="GAC75137.1"/>
    <property type="molecule type" value="Genomic_DNA"/>
</dbReference>
<keyword evidence="2" id="KW-0677">Repeat</keyword>
<dbReference type="Proteomes" id="UP000011976">
    <property type="component" value="Unassembled WGS sequence"/>
</dbReference>
<evidence type="ECO:0000256" key="1">
    <source>
        <dbReference type="ARBA" id="ARBA00022441"/>
    </source>
</evidence>
<dbReference type="AlphaFoldDB" id="M9MGE7"/>
<feature type="compositionally biased region" description="Basic and acidic residues" evidence="3">
    <location>
        <begin position="527"/>
        <end position="546"/>
    </location>
</feature>
<feature type="compositionally biased region" description="Polar residues" evidence="3">
    <location>
        <begin position="445"/>
        <end position="455"/>
    </location>
</feature>
<evidence type="ECO:0000313" key="4">
    <source>
        <dbReference type="EMBL" id="GAC75137.1"/>
    </source>
</evidence>
<keyword evidence="1" id="KW-0880">Kelch repeat</keyword>
<organism evidence="4 5">
    <name type="scientific">Pseudozyma antarctica (strain T-34)</name>
    <name type="common">Yeast</name>
    <name type="synonym">Candida antarctica</name>
    <dbReference type="NCBI Taxonomy" id="1151754"/>
    <lineage>
        <taxon>Eukaryota</taxon>
        <taxon>Fungi</taxon>
        <taxon>Dikarya</taxon>
        <taxon>Basidiomycota</taxon>
        <taxon>Ustilaginomycotina</taxon>
        <taxon>Ustilaginomycetes</taxon>
        <taxon>Ustilaginales</taxon>
        <taxon>Ustilaginaceae</taxon>
        <taxon>Moesziomyces</taxon>
    </lineage>
</organism>
<evidence type="ECO:0000313" key="5">
    <source>
        <dbReference type="Proteomes" id="UP000011976"/>
    </source>
</evidence>
<dbReference type="InterPro" id="IPR015915">
    <property type="entry name" value="Kelch-typ_b-propeller"/>
</dbReference>
<evidence type="ECO:0000256" key="3">
    <source>
        <dbReference type="SAM" id="MobiDB-lite"/>
    </source>
</evidence>
<dbReference type="PANTHER" id="PTHR46093:SF3">
    <property type="entry name" value="ACYL-COA-BINDING DOMAIN-CONTAINING PROTEIN 4"/>
    <property type="match status" value="1"/>
</dbReference>
<dbReference type="SUPFAM" id="SSF117281">
    <property type="entry name" value="Kelch motif"/>
    <property type="match status" value="2"/>
</dbReference>
<feature type="compositionally biased region" description="Polar residues" evidence="3">
    <location>
        <begin position="473"/>
        <end position="488"/>
    </location>
</feature>
<dbReference type="SMART" id="SM00612">
    <property type="entry name" value="Kelch"/>
    <property type="match status" value="3"/>
</dbReference>
<dbReference type="PANTHER" id="PTHR46093">
    <property type="entry name" value="ACYL-COA-BINDING DOMAIN-CONTAINING PROTEIN 5"/>
    <property type="match status" value="1"/>
</dbReference>
<feature type="compositionally biased region" description="Low complexity" evidence="3">
    <location>
        <begin position="385"/>
        <end position="401"/>
    </location>
</feature>
<feature type="region of interest" description="Disordered" evidence="3">
    <location>
        <begin position="380"/>
        <end position="401"/>
    </location>
</feature>
<dbReference type="STRING" id="1151754.M9MGE7"/>
<feature type="compositionally biased region" description="Low complexity" evidence="3">
    <location>
        <begin position="255"/>
        <end position="266"/>
    </location>
</feature>
<feature type="compositionally biased region" description="Polar residues" evidence="3">
    <location>
        <begin position="244"/>
        <end position="254"/>
    </location>
</feature>
<name>M9MGE7_PSEA3</name>
<feature type="compositionally biased region" description="Polar residues" evidence="3">
    <location>
        <begin position="175"/>
        <end position="198"/>
    </location>
</feature>
<dbReference type="Pfam" id="PF24681">
    <property type="entry name" value="Kelch_KLHDC2_KLHL20_DRC7"/>
    <property type="match status" value="1"/>
</dbReference>
<gene>
    <name evidence="4" type="ORF">PANT_14c00057</name>
</gene>
<feature type="compositionally biased region" description="Basic residues" evidence="3">
    <location>
        <begin position="43"/>
        <end position="53"/>
    </location>
</feature>
<feature type="region of interest" description="Disordered" evidence="3">
    <location>
        <begin position="218"/>
        <end position="269"/>
    </location>
</feature>
<protein>
    <submittedName>
        <fullName evidence="4">Kelch repeat-containing proteins</fullName>
    </submittedName>
</protein>
<accession>M9MGE7</accession>
<feature type="compositionally biased region" description="Polar residues" evidence="3">
    <location>
        <begin position="424"/>
        <end position="436"/>
    </location>
</feature>
<sequence>MPTKPKATRGAGAHGQQRIVIFRQQQSAAGRRSERKMDPSRLKFTRRPSRTRLARPPQIPPTHLAPIEFSASISRSRSVSQCLESTSLAETLEHCLRSTDNPGASTDESQHAYRRTRLDLSYVLKADLASKLVAADLGSLHTAAPALSPAMNKNTQDGRDPTSVQVLGMNISQSQPLARNMSGTGDVTPPSGASTPHQQGDYGAARTYIPSHGFTASRLQNQSSFSTGTSQSPASSEAHEELASFSSRSASHNDASAAPLASAADSSMRRSYVTRGNRSLNHKDSFGGSYGLNAAPDLSAESADEASTPSVIEHSRLSHAQADGSISEGHHRNISLSRAAKHARNGAPLAFQTRQQSVGHNDAVAGLTDAMEVLGRSAADPVYDSSTSRISRSPSVADANPNQSLAAAANAASRFESSDLASHPNDTTFSTSTAYPTASDRTESHYTSTSNTPLSTAPDRPSVQAEVPGLPQIGSSESRSVSAATQLPSHVDDPYHDGSVHRSRSNGELLQPGKTLGGSDLLSTSQKAEHKPQHIERRDQGARDKASQSTVRRPGSSRTRDTATTASSSNRLDATNPAGRSLKTTHRVLPQLPSAQGVRPAPPPAMYWSKAPVHGSVPRRSFRAHTANLCDEVLWLFGGCDNRGCFRDLWCFDTETMCWSKPKVTGDIPPARRAHSATMVNKRLFVFAGGDGPHYFNDLFVFDTVSLRWSKPEIGGNAPSPRRAHTCNYYEGQLIIFGGGNGVGALNDVHTLDVTDLSRLEWRKMECSGKVPIGRGYHTSSLVDGKLIVIGGSDGHMSFNDIHILRLDTQTWYQVKTEEIHNRLGHTATQVGSYLFIFGGHDSKTYTSELLTLNLVNLQWEPRKVCGKKPQGRGYHQAWLRDSRLFVHGGFDGKDIFDDLHFLDLAACAYLPQITSFSVELDDDE</sequence>
<feature type="compositionally biased region" description="Basic and acidic residues" evidence="3">
    <location>
        <begin position="31"/>
        <end position="41"/>
    </location>
</feature>
<feature type="region of interest" description="Disordered" evidence="3">
    <location>
        <begin position="175"/>
        <end position="205"/>
    </location>
</feature>
<feature type="compositionally biased region" description="Polar residues" evidence="3">
    <location>
        <begin position="218"/>
        <end position="235"/>
    </location>
</feature>
<feature type="compositionally biased region" description="Basic and acidic residues" evidence="3">
    <location>
        <begin position="490"/>
        <end position="500"/>
    </location>
</feature>
<dbReference type="OrthoDB" id="10251809at2759"/>
<evidence type="ECO:0000256" key="2">
    <source>
        <dbReference type="ARBA" id="ARBA00022737"/>
    </source>
</evidence>